<dbReference type="GO" id="GO:0004867">
    <property type="term" value="F:serine-type endopeptidase inhibitor activity"/>
    <property type="evidence" value="ECO:0007669"/>
    <property type="project" value="UniProtKB-KW"/>
</dbReference>
<comment type="subcellular location">
    <subcellularLocation>
        <location evidence="1">Secreted</location>
    </subcellularLocation>
</comment>
<evidence type="ECO:0000313" key="11">
    <source>
        <dbReference type="Proteomes" id="UP000694580"/>
    </source>
</evidence>
<evidence type="ECO:0000256" key="5">
    <source>
        <dbReference type="ARBA" id="ARBA00022729"/>
    </source>
</evidence>
<dbReference type="InterPro" id="IPR036465">
    <property type="entry name" value="vWFA_dom_sf"/>
</dbReference>
<keyword evidence="7" id="KW-0325">Glycoprotein</keyword>
<dbReference type="InterPro" id="IPR050934">
    <property type="entry name" value="ITIH"/>
</dbReference>
<dbReference type="InterPro" id="IPR002035">
    <property type="entry name" value="VWF_A"/>
</dbReference>
<evidence type="ECO:0000256" key="6">
    <source>
        <dbReference type="ARBA" id="ARBA00022900"/>
    </source>
</evidence>
<reference evidence="10" key="3">
    <citation type="submission" date="2025-09" db="UniProtKB">
        <authorList>
            <consortium name="Ensembl"/>
        </authorList>
    </citation>
    <scope>IDENTIFICATION</scope>
</reference>
<dbReference type="FunFam" id="3.40.50.410:FF:000013">
    <property type="entry name" value="inter-alpha-trypsin inhibitor heavy chain H2"/>
    <property type="match status" value="1"/>
</dbReference>
<comment type="similarity">
    <text evidence="2">Belongs to the ITIH family.</text>
</comment>
<keyword evidence="4" id="KW-0646">Protease inhibitor</keyword>
<dbReference type="Pfam" id="PF00092">
    <property type="entry name" value="VWA"/>
    <property type="match status" value="1"/>
</dbReference>
<sequence length="628" mass="71287">MCTYSKIALYLILNMNAVFKYCPLFPQTADWDIYSFHINSTVTSRYATSVISSRVANRHNNPTEILFHVKIPKNAFISKFRMTIDGKIYDGEVRKKEEVQQQYSQAVSQGQSAGLIISVGRTLEHFKTSVTVAAHKKVDFELTYEELLSRRLGKYELLINAQPMQPVKDFRVRCIDLIYTFDTMSEFINLFQMFLLIRLHIIKKKTFLFQAWINFHPTLEQQTQCDGCRESGLNGDMHIFYDVERPESLGEVMVRNGFFAHYFAPSDIPRIPKNVIFIIDESGSMMGKKIQQTQSALLKILDDINEDDYFGLIIFSSRIRLWKPELLPATEDNIEAAKSFVKNLDPNGGTDINSAVLKGVEMINACPREEAASILILLTDGDPTAGVTNRGQIQHNVKAAIGLKFPLYILGFGFDITFEFLQKLSQENGGMARRIYTDSDAALQLQGFYEEVSTPLLTNIRMNYTGVTSITKTSFSRYYDGSEIVVAGEIIRNSSKDFSKLNNVMYQDLNPKEEKHASGLENSLQRVWAFLTVKQLLEKELTAKGKEKEAVRKQVLELSLKYKFVTPLTSMVVTKPQGEDAHVANKPKEDTEEKVLLNPFNNRGKTNKCKVGVLWAVRMSCAQCPVCS</sequence>
<evidence type="ECO:0000256" key="7">
    <source>
        <dbReference type="ARBA" id="ARBA00023180"/>
    </source>
</evidence>
<dbReference type="SMART" id="SM00609">
    <property type="entry name" value="VIT"/>
    <property type="match status" value="1"/>
</dbReference>
<dbReference type="PROSITE" id="PS50234">
    <property type="entry name" value="VWFA"/>
    <property type="match status" value="1"/>
</dbReference>
<dbReference type="CDD" id="cd01461">
    <property type="entry name" value="vWA_interalpha_trypsin_inhibitor"/>
    <property type="match status" value="1"/>
</dbReference>
<keyword evidence="3" id="KW-0964">Secreted</keyword>
<organism evidence="10 11">
    <name type="scientific">Denticeps clupeoides</name>
    <name type="common">denticle herring</name>
    <dbReference type="NCBI Taxonomy" id="299321"/>
    <lineage>
        <taxon>Eukaryota</taxon>
        <taxon>Metazoa</taxon>
        <taxon>Chordata</taxon>
        <taxon>Craniata</taxon>
        <taxon>Vertebrata</taxon>
        <taxon>Euteleostomi</taxon>
        <taxon>Actinopterygii</taxon>
        <taxon>Neopterygii</taxon>
        <taxon>Teleostei</taxon>
        <taxon>Clupei</taxon>
        <taxon>Clupeiformes</taxon>
        <taxon>Denticipitoidei</taxon>
        <taxon>Denticipitidae</taxon>
        <taxon>Denticeps</taxon>
    </lineage>
</organism>
<accession>A0AAY4A7C5</accession>
<evidence type="ECO:0008006" key="12">
    <source>
        <dbReference type="Google" id="ProtNLM"/>
    </source>
</evidence>
<dbReference type="Proteomes" id="UP000694580">
    <property type="component" value="Chromosome 2"/>
</dbReference>
<evidence type="ECO:0000256" key="4">
    <source>
        <dbReference type="ARBA" id="ARBA00022690"/>
    </source>
</evidence>
<protein>
    <recommendedName>
        <fullName evidence="12">Inter-alpha-trypsin inhibitor heavy chain H3</fullName>
    </recommendedName>
</protein>
<evidence type="ECO:0000256" key="2">
    <source>
        <dbReference type="ARBA" id="ARBA00010158"/>
    </source>
</evidence>
<dbReference type="GeneTree" id="ENSGT00940000154554"/>
<reference evidence="10 11" key="1">
    <citation type="submission" date="2020-06" db="EMBL/GenBank/DDBJ databases">
        <authorList>
            <consortium name="Wellcome Sanger Institute Data Sharing"/>
        </authorList>
    </citation>
    <scope>NUCLEOTIDE SEQUENCE [LARGE SCALE GENOMIC DNA]</scope>
</reference>
<dbReference type="Pfam" id="PF08487">
    <property type="entry name" value="VIT"/>
    <property type="match status" value="1"/>
</dbReference>
<dbReference type="PROSITE" id="PS51468">
    <property type="entry name" value="VIT"/>
    <property type="match status" value="1"/>
</dbReference>
<dbReference type="SMART" id="SM00327">
    <property type="entry name" value="VWA"/>
    <property type="match status" value="1"/>
</dbReference>
<feature type="domain" description="VIT" evidence="9">
    <location>
        <begin position="17"/>
        <end position="146"/>
    </location>
</feature>
<dbReference type="InterPro" id="IPR013694">
    <property type="entry name" value="VIT"/>
</dbReference>
<evidence type="ECO:0000259" key="9">
    <source>
        <dbReference type="PROSITE" id="PS51468"/>
    </source>
</evidence>
<proteinExistence type="inferred from homology"/>
<evidence type="ECO:0000256" key="1">
    <source>
        <dbReference type="ARBA" id="ARBA00004613"/>
    </source>
</evidence>
<keyword evidence="5" id="KW-0732">Signal</keyword>
<dbReference type="SUPFAM" id="SSF53300">
    <property type="entry name" value="vWA-like"/>
    <property type="match status" value="1"/>
</dbReference>
<feature type="domain" description="VWFA" evidence="8">
    <location>
        <begin position="274"/>
        <end position="452"/>
    </location>
</feature>
<evidence type="ECO:0000259" key="8">
    <source>
        <dbReference type="PROSITE" id="PS50234"/>
    </source>
</evidence>
<dbReference type="PANTHER" id="PTHR10338:SF119">
    <property type="entry name" value="INTER-ALPHA-TRYPSIN INHIBITOR HEAVY CHAIN H4"/>
    <property type="match status" value="1"/>
</dbReference>
<name>A0AAY4A7C5_9TELE</name>
<evidence type="ECO:0000313" key="10">
    <source>
        <dbReference type="Ensembl" id="ENSDCDP00010004724.1"/>
    </source>
</evidence>
<keyword evidence="11" id="KW-1185">Reference proteome</keyword>
<reference evidence="10" key="2">
    <citation type="submission" date="2025-08" db="UniProtKB">
        <authorList>
            <consortium name="Ensembl"/>
        </authorList>
    </citation>
    <scope>IDENTIFICATION</scope>
</reference>
<dbReference type="GO" id="GO:0005576">
    <property type="term" value="C:extracellular region"/>
    <property type="evidence" value="ECO:0007669"/>
    <property type="project" value="UniProtKB-SubCell"/>
</dbReference>
<keyword evidence="6" id="KW-0722">Serine protease inhibitor</keyword>
<evidence type="ECO:0000256" key="3">
    <source>
        <dbReference type="ARBA" id="ARBA00022525"/>
    </source>
</evidence>
<dbReference type="Gene3D" id="3.40.50.410">
    <property type="entry name" value="von Willebrand factor, type A domain"/>
    <property type="match status" value="1"/>
</dbReference>
<dbReference type="AlphaFoldDB" id="A0AAY4A7C5"/>
<dbReference type="Ensembl" id="ENSDCDT00010004886.1">
    <property type="protein sequence ID" value="ENSDCDP00010004724.1"/>
    <property type="gene ID" value="ENSDCDG00010002097.1"/>
</dbReference>
<dbReference type="PANTHER" id="PTHR10338">
    <property type="entry name" value="INTER-ALPHA-TRYPSIN INHIBITOR HEAVY CHAIN FAMILY MEMBER"/>
    <property type="match status" value="1"/>
</dbReference>